<dbReference type="Proteomes" id="UP000053342">
    <property type="component" value="Unassembled WGS sequence"/>
</dbReference>
<gene>
    <name evidence="2" type="ORF">PV06_05062</name>
</gene>
<feature type="region of interest" description="Disordered" evidence="1">
    <location>
        <begin position="204"/>
        <end position="240"/>
    </location>
</feature>
<evidence type="ECO:0000313" key="3">
    <source>
        <dbReference type="Proteomes" id="UP000053342"/>
    </source>
</evidence>
<reference evidence="2 3" key="1">
    <citation type="submission" date="2015-01" db="EMBL/GenBank/DDBJ databases">
        <title>The Genome Sequence of Exophiala oligosperma CBS72588.</title>
        <authorList>
            <consortium name="The Broad Institute Genomics Platform"/>
            <person name="Cuomo C."/>
            <person name="de Hoog S."/>
            <person name="Gorbushina A."/>
            <person name="Stielow B."/>
            <person name="Teixiera M."/>
            <person name="Abouelleil A."/>
            <person name="Chapman S.B."/>
            <person name="Priest M."/>
            <person name="Young S.K."/>
            <person name="Wortman J."/>
            <person name="Nusbaum C."/>
            <person name="Birren B."/>
        </authorList>
    </citation>
    <scope>NUCLEOTIDE SEQUENCE [LARGE SCALE GENOMIC DNA]</scope>
    <source>
        <strain evidence="2 3">CBS 72588</strain>
    </source>
</reference>
<feature type="region of interest" description="Disordered" evidence="1">
    <location>
        <begin position="690"/>
        <end position="709"/>
    </location>
</feature>
<dbReference type="VEuPathDB" id="FungiDB:PV06_05062"/>
<feature type="compositionally biased region" description="Acidic residues" evidence="1">
    <location>
        <begin position="1023"/>
        <end position="1049"/>
    </location>
</feature>
<proteinExistence type="predicted"/>
<keyword evidence="3" id="KW-1185">Reference proteome</keyword>
<dbReference type="AlphaFoldDB" id="A0A0D2DM66"/>
<dbReference type="EMBL" id="KN847335">
    <property type="protein sequence ID" value="KIW44018.1"/>
    <property type="molecule type" value="Genomic_DNA"/>
</dbReference>
<accession>A0A0D2DM66</accession>
<feature type="region of interest" description="Disordered" evidence="1">
    <location>
        <begin position="1007"/>
        <end position="1085"/>
    </location>
</feature>
<name>A0A0D2DM66_9EURO</name>
<feature type="region of interest" description="Disordered" evidence="1">
    <location>
        <begin position="880"/>
        <end position="973"/>
    </location>
</feature>
<sequence>MAHQNEVSTGVSSDPELERAINLSLLDQPRTRPQADGIFDKFSNPSPSLLMSLNNEFSPIVDPLGDTAIYIGVPEQEPGQSESQYQRIIKHFDVVHVVHSSLLLAMPETSRFTHNDLLGPSSIRSERRLRKLGVLDRLEAERGGRKFKYYIDLRPPTEDDAAVEAITKLNCTRGILTWHLLQKKYDLSELQVCGHDSIQEAAFSGATAEAATEPETEANDTSANQDHEGNDITQTDEPGPKIGESYTRLRHYAALERLLHAICDNDPKLDSAPKVWTFFAAAQCFGCAEHHRIAGWITTWIFNYNNANFIQNNPEVAYRIGMGIKSPDLVRDSFSILVGERALLYAADKLKQNPTPRNFVRSVHGREFEELDDDESSRISAAALALIERVTNDLGSLCRDFSWLEGSREYAKLNAIVAETVEEENALLEAKSFLEDYVRTVFICCLCLEYRKSPGLEKSMTQKAVYNSCSPSERMLTKTFWVLLSESDHFCHIVMGPEMLVSEKPEATRFKKAFDALGLDRPICPTANLTGSTLLDMIDAVNRFWLQRSDITTHKGKEVAHGSFEHGFGKGFPTAENSSLQNFTFESPKSESSNYAHPADHNGSPSKRRKTSNFYESIVPPSSPVDGDTFGDYASGTRTDWVQDKGRGQTGSSGGILRGILHGIPDIVFRPKRVSQDEVTSDANPLRQTQFTGTECEPPQNSGQPTPATALRVVNPDQPDIFQFDLQDEPTGSRAAGGRPSSTTAVASVSRGWQHHWSTAARPGRLFPSRLSPGVCIDRGDLTPCAVALFDEVTMSLDGSEVQNALRDRAHMSVKPRVMLTEIHEQINKLSHDRIRPAHLLHHGIELSTNLFDTLACLGPNEFRFLPIWCPDGNDDGTGGVFDDRPLMNADPAVSFPPGQISRRGHVGADDDSEDGSRSSFEDVASEAISTVGKASRHATDGSYTDTVQSLGDDVNDAGESADPNPNSLSGVGLTTRARTRAASAATTTTTTFTAVEGLTRQVAALLDDDNDEYNNDGNIYDMNDDDDDDDDGVQLGSDFDDDDDDDADTVTGGSETNDHDHEQEQEQDQNERSFEEAGSDFEIL</sequence>
<organism evidence="2 3">
    <name type="scientific">Exophiala oligosperma</name>
    <dbReference type="NCBI Taxonomy" id="215243"/>
    <lineage>
        <taxon>Eukaryota</taxon>
        <taxon>Fungi</taxon>
        <taxon>Dikarya</taxon>
        <taxon>Ascomycota</taxon>
        <taxon>Pezizomycotina</taxon>
        <taxon>Eurotiomycetes</taxon>
        <taxon>Chaetothyriomycetidae</taxon>
        <taxon>Chaetothyriales</taxon>
        <taxon>Herpotrichiellaceae</taxon>
        <taxon>Exophiala</taxon>
    </lineage>
</organism>
<feature type="compositionally biased region" description="Polar residues" evidence="1">
    <location>
        <begin position="690"/>
        <end position="707"/>
    </location>
</feature>
<protein>
    <submittedName>
        <fullName evidence="2">Uncharacterized protein</fullName>
    </submittedName>
</protein>
<feature type="compositionally biased region" description="Polar residues" evidence="1">
    <location>
        <begin position="584"/>
        <end position="595"/>
    </location>
</feature>
<feature type="compositionally biased region" description="Gly residues" evidence="1">
    <location>
        <begin position="648"/>
        <end position="657"/>
    </location>
</feature>
<feature type="compositionally biased region" description="Basic and acidic residues" evidence="1">
    <location>
        <begin position="1057"/>
        <end position="1076"/>
    </location>
</feature>
<dbReference type="RefSeq" id="XP_016264234.1">
    <property type="nucleotide sequence ID" value="XM_016406028.1"/>
</dbReference>
<feature type="region of interest" description="Disordered" evidence="1">
    <location>
        <begin position="584"/>
        <end position="657"/>
    </location>
</feature>
<evidence type="ECO:0000256" key="1">
    <source>
        <dbReference type="SAM" id="MobiDB-lite"/>
    </source>
</evidence>
<dbReference type="OrthoDB" id="5371510at2759"/>
<dbReference type="GeneID" id="27357136"/>
<dbReference type="HOGENOM" id="CLU_007499_0_0_1"/>
<evidence type="ECO:0000313" key="2">
    <source>
        <dbReference type="EMBL" id="KIW44018.1"/>
    </source>
</evidence>